<dbReference type="Gene3D" id="1.20.5.5200">
    <property type="match status" value="1"/>
</dbReference>
<accession>A0A7R9CYF7</accession>
<reference evidence="1" key="1">
    <citation type="submission" date="2020-11" db="EMBL/GenBank/DDBJ databases">
        <authorList>
            <person name="Tran Van P."/>
        </authorList>
    </citation>
    <scope>NUCLEOTIDE SEQUENCE</scope>
</reference>
<gene>
    <name evidence="1" type="ORF">TPSB3V08_LOCUS4666</name>
</gene>
<dbReference type="EMBL" id="OD002290">
    <property type="protein sequence ID" value="CAD7404795.1"/>
    <property type="molecule type" value="Genomic_DNA"/>
</dbReference>
<sequence>MSSGSSSISSSPSSSLDSCCSLIISASSRVPQTVMSLSAAMYSSYVQSGAPLCHVSSSHGRVKVRGANEGAVDGSGRGFMQVPTCGSVEGPGWELASTGGGSFGSSALAAVGSTWTAASSSTGKTKWACRKQLNSEKCRLRDAMPPRNLRLCNLLLIHFLDDLVLLHEHQEGPPFTHFWFWHVYGNFYKYIFKYESPLLCVLCTAFCFSHVIKMEESPLNRTLQLVQLGGLDYGSGMAYSFFYGYLQFILPNKGDSNKGTYFKAQFPRRIYDQRLDWFP</sequence>
<organism evidence="1">
    <name type="scientific">Timema poppense</name>
    <name type="common">Walking stick</name>
    <dbReference type="NCBI Taxonomy" id="170557"/>
    <lineage>
        <taxon>Eukaryota</taxon>
        <taxon>Metazoa</taxon>
        <taxon>Ecdysozoa</taxon>
        <taxon>Arthropoda</taxon>
        <taxon>Hexapoda</taxon>
        <taxon>Insecta</taxon>
        <taxon>Pterygota</taxon>
        <taxon>Neoptera</taxon>
        <taxon>Polyneoptera</taxon>
        <taxon>Phasmatodea</taxon>
        <taxon>Timematodea</taxon>
        <taxon>Timematoidea</taxon>
        <taxon>Timematidae</taxon>
        <taxon>Timema</taxon>
    </lineage>
</organism>
<proteinExistence type="predicted"/>
<name>A0A7R9CYF7_TIMPO</name>
<protein>
    <submittedName>
        <fullName evidence="1">Uncharacterized protein</fullName>
    </submittedName>
</protein>
<evidence type="ECO:0000313" key="1">
    <source>
        <dbReference type="EMBL" id="CAD7404795.1"/>
    </source>
</evidence>
<dbReference type="AlphaFoldDB" id="A0A7R9CYF7"/>